<dbReference type="SUPFAM" id="SSF48452">
    <property type="entry name" value="TPR-like"/>
    <property type="match status" value="1"/>
</dbReference>
<evidence type="ECO:0000313" key="1">
    <source>
        <dbReference type="EMBL" id="OWQ84448.1"/>
    </source>
</evidence>
<comment type="caution">
    <text evidence="1">The sequence shown here is derived from an EMBL/GenBank/DDBJ whole genome shotgun (WGS) entry which is preliminary data.</text>
</comment>
<reference evidence="1 2" key="1">
    <citation type="journal article" date="2008" name="Int. J. Syst. Evol. Microbiol.">
        <title>Description of Roseateles aquatilis sp. nov. and Roseateles terrae sp. nov., in the class Betaproteobacteria, and emended description of the genus Roseateles.</title>
        <authorList>
            <person name="Gomila M."/>
            <person name="Bowien B."/>
            <person name="Falsen E."/>
            <person name="Moore E.R."/>
            <person name="Lalucat J."/>
        </authorList>
    </citation>
    <scope>NUCLEOTIDE SEQUENCE [LARGE SCALE GENOMIC DNA]</scope>
    <source>
        <strain evidence="1 2">CCUG 48205</strain>
    </source>
</reference>
<dbReference type="Gene3D" id="1.25.40.10">
    <property type="entry name" value="Tetratricopeptide repeat domain"/>
    <property type="match status" value="1"/>
</dbReference>
<keyword evidence="2" id="KW-1185">Reference proteome</keyword>
<gene>
    <name evidence="1" type="ORF">CDN99_24475</name>
</gene>
<dbReference type="Proteomes" id="UP000197468">
    <property type="component" value="Unassembled WGS sequence"/>
</dbReference>
<dbReference type="AlphaFoldDB" id="A0A246IW44"/>
<proteinExistence type="predicted"/>
<protein>
    <submittedName>
        <fullName evidence="1">Uncharacterized protein</fullName>
    </submittedName>
</protein>
<sequence>MTSGMPTATTAMSMSAGLAAFGAASTMPPRSRSRLAVAAALAAALALSACVSGPEVGSRGGEPGPVGKGPQSAFEAAQLQRAQDQAKDGDLAEAAMSWEVLTVLRPDNTGYRDSLAATRQLIDGGVAERLQKGQQAQKRGDLDGATAQYLQALALQPDNGPAADALRSIEKDRNRKSYLGTPSRITLRKATPATVPTPKAAAAAKAQPAPDRNELEHIAMLAAQGEVDEPIRLLEKRTPQDRADPSARRLLADLYVRKAEKVAASDKAGAMGWLQKCLKVDPKHARATALMRQWIDEAAGKGGGAGTAARDKR</sequence>
<organism evidence="1 2">
    <name type="scientific">Roseateles aquatilis</name>
    <dbReference type="NCBI Taxonomy" id="431061"/>
    <lineage>
        <taxon>Bacteria</taxon>
        <taxon>Pseudomonadati</taxon>
        <taxon>Pseudomonadota</taxon>
        <taxon>Betaproteobacteria</taxon>
        <taxon>Burkholderiales</taxon>
        <taxon>Sphaerotilaceae</taxon>
        <taxon>Roseateles</taxon>
    </lineage>
</organism>
<accession>A0A246IW44</accession>
<name>A0A246IW44_9BURK</name>
<dbReference type="InterPro" id="IPR011990">
    <property type="entry name" value="TPR-like_helical_dom_sf"/>
</dbReference>
<evidence type="ECO:0000313" key="2">
    <source>
        <dbReference type="Proteomes" id="UP000197468"/>
    </source>
</evidence>
<dbReference type="EMBL" id="NIOF01000016">
    <property type="protein sequence ID" value="OWQ84448.1"/>
    <property type="molecule type" value="Genomic_DNA"/>
</dbReference>